<dbReference type="HAMAP" id="MF_00911">
    <property type="entry name" value="FtsQ_subfam"/>
    <property type="match status" value="1"/>
</dbReference>
<name>A0A841G8X7_9GAMM</name>
<organism evidence="12 13">
    <name type="scientific">Tolumonas osonensis</name>
    <dbReference type="NCBI Taxonomy" id="675874"/>
    <lineage>
        <taxon>Bacteria</taxon>
        <taxon>Pseudomonadati</taxon>
        <taxon>Pseudomonadota</taxon>
        <taxon>Gammaproteobacteria</taxon>
        <taxon>Aeromonadales</taxon>
        <taxon>Aeromonadaceae</taxon>
        <taxon>Tolumonas</taxon>
    </lineage>
</organism>
<dbReference type="PANTHER" id="PTHR35851">
    <property type="entry name" value="CELL DIVISION PROTEIN FTSQ"/>
    <property type="match status" value="1"/>
</dbReference>
<dbReference type="GO" id="GO:0005886">
    <property type="term" value="C:plasma membrane"/>
    <property type="evidence" value="ECO:0007669"/>
    <property type="project" value="UniProtKB-SubCell"/>
</dbReference>
<dbReference type="InterPro" id="IPR026579">
    <property type="entry name" value="FtsQ"/>
</dbReference>
<protein>
    <recommendedName>
        <fullName evidence="9">Cell division protein FtsQ</fullName>
    </recommendedName>
</protein>
<dbReference type="Gene3D" id="3.40.50.11690">
    <property type="entry name" value="Cell division protein FtsQ/DivIB"/>
    <property type="match status" value="1"/>
</dbReference>
<gene>
    <name evidence="9" type="primary">ftsQ</name>
    <name evidence="12" type="ORF">HNR75_000234</name>
</gene>
<keyword evidence="4 9" id="KW-0132">Cell division</keyword>
<feature type="transmembrane region" description="Helical" evidence="9">
    <location>
        <begin position="33"/>
        <end position="51"/>
    </location>
</feature>
<proteinExistence type="inferred from homology"/>
<dbReference type="InterPro" id="IPR034746">
    <property type="entry name" value="POTRA"/>
</dbReference>
<evidence type="ECO:0000313" key="12">
    <source>
        <dbReference type="EMBL" id="MBB6054369.1"/>
    </source>
</evidence>
<dbReference type="InterPro" id="IPR013685">
    <property type="entry name" value="POTRA_FtsQ_type"/>
</dbReference>
<comment type="caution">
    <text evidence="12">The sequence shown here is derived from an EMBL/GenBank/DDBJ whole genome shotgun (WGS) entry which is preliminary data.</text>
</comment>
<dbReference type="PANTHER" id="PTHR35851:SF1">
    <property type="entry name" value="CELL DIVISION PROTEIN FTSQ"/>
    <property type="match status" value="1"/>
</dbReference>
<evidence type="ECO:0000256" key="7">
    <source>
        <dbReference type="ARBA" id="ARBA00023136"/>
    </source>
</evidence>
<evidence type="ECO:0000256" key="5">
    <source>
        <dbReference type="ARBA" id="ARBA00022692"/>
    </source>
</evidence>
<dbReference type="GO" id="GO:0043093">
    <property type="term" value="P:FtsZ-dependent cytokinesis"/>
    <property type="evidence" value="ECO:0007669"/>
    <property type="project" value="UniProtKB-UniRule"/>
</dbReference>
<evidence type="ECO:0000259" key="11">
    <source>
        <dbReference type="PROSITE" id="PS51779"/>
    </source>
</evidence>
<comment type="subunit">
    <text evidence="9">Part of a complex composed of FtsB, FtsL and FtsQ.</text>
</comment>
<dbReference type="RefSeq" id="WP_188025184.1">
    <property type="nucleotide sequence ID" value="NZ_JACHGR010000001.1"/>
</dbReference>
<evidence type="ECO:0000256" key="6">
    <source>
        <dbReference type="ARBA" id="ARBA00022989"/>
    </source>
</evidence>
<keyword evidence="3 9" id="KW-0997">Cell inner membrane</keyword>
<dbReference type="GO" id="GO:0032153">
    <property type="term" value="C:cell division site"/>
    <property type="evidence" value="ECO:0007669"/>
    <property type="project" value="UniProtKB-UniRule"/>
</dbReference>
<evidence type="ECO:0000256" key="9">
    <source>
        <dbReference type="HAMAP-Rule" id="MF_00911"/>
    </source>
</evidence>
<keyword evidence="6 9" id="KW-1133">Transmembrane helix</keyword>
<evidence type="ECO:0000256" key="1">
    <source>
        <dbReference type="ARBA" id="ARBA00004370"/>
    </source>
</evidence>
<evidence type="ECO:0000313" key="13">
    <source>
        <dbReference type="Proteomes" id="UP000585721"/>
    </source>
</evidence>
<feature type="compositionally biased region" description="Basic and acidic residues" evidence="10">
    <location>
        <begin position="268"/>
        <end position="278"/>
    </location>
</feature>
<sequence>MRQARLTSDEQDSAPVGGRRQTTETTTRTRGEFLFGLVFFISVVCGLWSTASDIRRWLFDEDKIPVSGLVLQGDLEYVNTDEVRKVLATNPETNNFFTLDVNQLQKEVEELPWVYQSSVRKRWPALLYVYIVEQTPCALWGDDRLLSVRGTIFKAPRDRLNKPLVQLSGPDNMAGKIWDQYQQFERVLALNGYHVAAVHMTNRHSWEIKLASGLKLILGRNEMLVKLQQFIDVYPQLENRELIDYIDLRYDTGVAVSWKQQEGSGDDQNPRQKSDSRT</sequence>
<reference evidence="12 13" key="1">
    <citation type="submission" date="2020-08" db="EMBL/GenBank/DDBJ databases">
        <title>Genomic Encyclopedia of Type Strains, Phase IV (KMG-IV): sequencing the most valuable type-strain genomes for metagenomic binning, comparative biology and taxonomic classification.</title>
        <authorList>
            <person name="Goeker M."/>
        </authorList>
    </citation>
    <scope>NUCLEOTIDE SEQUENCE [LARGE SCALE GENOMIC DNA]</scope>
    <source>
        <strain evidence="12 13">DSM 22975</strain>
    </source>
</reference>
<evidence type="ECO:0000256" key="8">
    <source>
        <dbReference type="ARBA" id="ARBA00023306"/>
    </source>
</evidence>
<evidence type="ECO:0000256" key="2">
    <source>
        <dbReference type="ARBA" id="ARBA00022475"/>
    </source>
</evidence>
<feature type="domain" description="POTRA" evidence="11">
    <location>
        <begin position="64"/>
        <end position="134"/>
    </location>
</feature>
<dbReference type="InterPro" id="IPR005548">
    <property type="entry name" value="Cell_div_FtsQ/DivIB_C"/>
</dbReference>
<keyword evidence="5 9" id="KW-0812">Transmembrane</keyword>
<comment type="subcellular location">
    <subcellularLocation>
        <location evidence="9">Cell inner membrane</location>
        <topology evidence="9">Single-pass type II membrane protein</topology>
    </subcellularLocation>
    <subcellularLocation>
        <location evidence="1">Membrane</location>
    </subcellularLocation>
    <text evidence="9">Localizes to the division septum.</text>
</comment>
<feature type="region of interest" description="Disordered" evidence="10">
    <location>
        <begin position="1"/>
        <end position="25"/>
    </location>
</feature>
<keyword evidence="7 9" id="KW-0472">Membrane</keyword>
<dbReference type="InterPro" id="IPR045335">
    <property type="entry name" value="FtsQ_C_sf"/>
</dbReference>
<accession>A0A841G8X7</accession>
<keyword evidence="2 9" id="KW-1003">Cell membrane</keyword>
<comment type="similarity">
    <text evidence="9">Belongs to the FtsQ/DivIB family. FtsQ subfamily.</text>
</comment>
<evidence type="ECO:0000256" key="4">
    <source>
        <dbReference type="ARBA" id="ARBA00022618"/>
    </source>
</evidence>
<comment type="function">
    <text evidence="9">Essential cell division protein. May link together the upstream cell division proteins, which are predominantly cytoplasmic, with the downstream cell division proteins, which are predominantly periplasmic. May control correct divisome assembly.</text>
</comment>
<dbReference type="GO" id="GO:0090529">
    <property type="term" value="P:cell septum assembly"/>
    <property type="evidence" value="ECO:0007669"/>
    <property type="project" value="InterPro"/>
</dbReference>
<dbReference type="Pfam" id="PF08478">
    <property type="entry name" value="POTRA_1"/>
    <property type="match status" value="1"/>
</dbReference>
<dbReference type="AlphaFoldDB" id="A0A841G8X7"/>
<feature type="region of interest" description="Disordered" evidence="10">
    <location>
        <begin position="259"/>
        <end position="278"/>
    </location>
</feature>
<keyword evidence="13" id="KW-1185">Reference proteome</keyword>
<dbReference type="EMBL" id="JACHGR010000001">
    <property type="protein sequence ID" value="MBB6054369.1"/>
    <property type="molecule type" value="Genomic_DNA"/>
</dbReference>
<evidence type="ECO:0000256" key="10">
    <source>
        <dbReference type="SAM" id="MobiDB-lite"/>
    </source>
</evidence>
<dbReference type="Proteomes" id="UP000585721">
    <property type="component" value="Unassembled WGS sequence"/>
</dbReference>
<dbReference type="Pfam" id="PF03799">
    <property type="entry name" value="FtsQ_DivIB_C"/>
    <property type="match status" value="1"/>
</dbReference>
<dbReference type="Gene3D" id="3.10.20.310">
    <property type="entry name" value="membrane protein fhac"/>
    <property type="match status" value="1"/>
</dbReference>
<keyword evidence="8 9" id="KW-0131">Cell cycle</keyword>
<evidence type="ECO:0000256" key="3">
    <source>
        <dbReference type="ARBA" id="ARBA00022519"/>
    </source>
</evidence>
<dbReference type="PROSITE" id="PS51779">
    <property type="entry name" value="POTRA"/>
    <property type="match status" value="1"/>
</dbReference>